<protein>
    <submittedName>
        <fullName evidence="6">Metal-dependent transcriptional regulator</fullName>
    </submittedName>
</protein>
<dbReference type="Proteomes" id="UP001286174">
    <property type="component" value="Unassembled WGS sequence"/>
</dbReference>
<dbReference type="GO" id="GO:0046914">
    <property type="term" value="F:transition metal ion binding"/>
    <property type="evidence" value="ECO:0007669"/>
    <property type="project" value="InterPro"/>
</dbReference>
<reference evidence="6 7" key="1">
    <citation type="submission" date="2022-03" db="EMBL/GenBank/DDBJ databases">
        <title>Novel taxa within the pig intestine.</title>
        <authorList>
            <person name="Wylensek D."/>
            <person name="Bishof K."/>
            <person name="Afrizal A."/>
            <person name="Clavel T."/>
        </authorList>
    </citation>
    <scope>NUCLEOTIDE SEQUENCE [LARGE SCALE GENOMIC DNA]</scope>
    <source>
        <strain evidence="6 7">CLA-KB-P133</strain>
    </source>
</reference>
<evidence type="ECO:0000256" key="2">
    <source>
        <dbReference type="ARBA" id="ARBA00023015"/>
    </source>
</evidence>
<dbReference type="GO" id="GO:0003700">
    <property type="term" value="F:DNA-binding transcription factor activity"/>
    <property type="evidence" value="ECO:0007669"/>
    <property type="project" value="InterPro"/>
</dbReference>
<feature type="domain" description="HTH dtxR-type" evidence="5">
    <location>
        <begin position="1"/>
        <end position="64"/>
    </location>
</feature>
<dbReference type="InterPro" id="IPR001367">
    <property type="entry name" value="Fe_dep_repressor"/>
</dbReference>
<dbReference type="SMART" id="SM00529">
    <property type="entry name" value="HTH_DTXR"/>
    <property type="match status" value="1"/>
</dbReference>
<dbReference type="InterPro" id="IPR022687">
    <property type="entry name" value="HTH_DTXR"/>
</dbReference>
<evidence type="ECO:0000256" key="3">
    <source>
        <dbReference type="ARBA" id="ARBA00023125"/>
    </source>
</evidence>
<gene>
    <name evidence="6" type="ORF">MOZ60_07615</name>
</gene>
<dbReference type="PANTHER" id="PTHR33238:SF7">
    <property type="entry name" value="IRON-DEPENDENT TRANSCRIPTIONAL REGULATOR"/>
    <property type="match status" value="1"/>
</dbReference>
<evidence type="ECO:0000313" key="7">
    <source>
        <dbReference type="Proteomes" id="UP001286174"/>
    </source>
</evidence>
<dbReference type="InterPro" id="IPR036390">
    <property type="entry name" value="WH_DNA-bd_sf"/>
</dbReference>
<keyword evidence="2" id="KW-0805">Transcription regulation</keyword>
<evidence type="ECO:0000256" key="4">
    <source>
        <dbReference type="ARBA" id="ARBA00023163"/>
    </source>
</evidence>
<sequence length="125" mass="14334">MQIYESAEDYLEAILMLKERNGSVHSVDIAQELGYSKASISVAMKKLRENGYIEMAKDGEISLLPPGRKIAEHIYERHKLFSEYFVSIGVDPETARKDACRIEHDISDITFEKVKQQIQANMQKK</sequence>
<comment type="caution">
    <text evidence="6">The sequence shown here is derived from an EMBL/GenBank/DDBJ whole genome shotgun (WGS) entry which is preliminary data.</text>
</comment>
<evidence type="ECO:0000313" key="6">
    <source>
        <dbReference type="EMBL" id="MDX8419961.1"/>
    </source>
</evidence>
<comment type="similarity">
    <text evidence="1">Belongs to the DtxR/MntR family.</text>
</comment>
<dbReference type="AlphaFoldDB" id="A0AB35U4A6"/>
<keyword evidence="3" id="KW-0238">DNA-binding</keyword>
<dbReference type="InterPro" id="IPR050536">
    <property type="entry name" value="DtxR_MntR_Metal-Reg"/>
</dbReference>
<name>A0AB35U4A6_9FIRM</name>
<dbReference type="Gene3D" id="1.10.10.10">
    <property type="entry name" value="Winged helix-like DNA-binding domain superfamily/Winged helix DNA-binding domain"/>
    <property type="match status" value="1"/>
</dbReference>
<dbReference type="SUPFAM" id="SSF47979">
    <property type="entry name" value="Iron-dependent repressor protein, dimerization domain"/>
    <property type="match status" value="1"/>
</dbReference>
<dbReference type="PANTHER" id="PTHR33238">
    <property type="entry name" value="IRON (METAL) DEPENDENT REPRESSOR, DTXR FAMILY"/>
    <property type="match status" value="1"/>
</dbReference>
<dbReference type="InterPro" id="IPR036388">
    <property type="entry name" value="WH-like_DNA-bd_sf"/>
</dbReference>
<dbReference type="Gene3D" id="1.10.60.10">
    <property type="entry name" value="Iron dependent repressor, metal binding and dimerisation domain"/>
    <property type="match status" value="1"/>
</dbReference>
<dbReference type="Pfam" id="PF02742">
    <property type="entry name" value="Fe_dep_repr_C"/>
    <property type="match status" value="1"/>
</dbReference>
<keyword evidence="7" id="KW-1185">Reference proteome</keyword>
<dbReference type="Pfam" id="PF01325">
    <property type="entry name" value="Fe_dep_repress"/>
    <property type="match status" value="1"/>
</dbReference>
<dbReference type="RefSeq" id="WP_277008227.1">
    <property type="nucleotide sequence ID" value="NZ_JALBUR010000018.1"/>
</dbReference>
<evidence type="ECO:0000259" key="5">
    <source>
        <dbReference type="PROSITE" id="PS50944"/>
    </source>
</evidence>
<dbReference type="GO" id="GO:0003677">
    <property type="term" value="F:DNA binding"/>
    <property type="evidence" value="ECO:0007669"/>
    <property type="project" value="UniProtKB-KW"/>
</dbReference>
<dbReference type="SUPFAM" id="SSF46785">
    <property type="entry name" value="Winged helix' DNA-binding domain"/>
    <property type="match status" value="1"/>
</dbReference>
<dbReference type="EMBL" id="JALBUR010000018">
    <property type="protein sequence ID" value="MDX8419961.1"/>
    <property type="molecule type" value="Genomic_DNA"/>
</dbReference>
<dbReference type="InterPro" id="IPR036421">
    <property type="entry name" value="Fe_dep_repressor_sf"/>
</dbReference>
<accession>A0AB35U4A6</accession>
<evidence type="ECO:0000256" key="1">
    <source>
        <dbReference type="ARBA" id="ARBA00007871"/>
    </source>
</evidence>
<organism evidence="6 7">
    <name type="scientific">Grylomicrobium aquisgranensis</name>
    <dbReference type="NCBI Taxonomy" id="2926318"/>
    <lineage>
        <taxon>Bacteria</taxon>
        <taxon>Bacillati</taxon>
        <taxon>Bacillota</taxon>
        <taxon>Erysipelotrichia</taxon>
        <taxon>Erysipelotrichales</taxon>
        <taxon>Erysipelotrichaceae</taxon>
        <taxon>Grylomicrobium</taxon>
    </lineage>
</organism>
<proteinExistence type="inferred from homology"/>
<dbReference type="InterPro" id="IPR022689">
    <property type="entry name" value="Iron_dep_repressor"/>
</dbReference>
<dbReference type="PROSITE" id="PS50944">
    <property type="entry name" value="HTH_DTXR"/>
    <property type="match status" value="1"/>
</dbReference>
<keyword evidence="4" id="KW-0804">Transcription</keyword>
<dbReference type="GO" id="GO:0046983">
    <property type="term" value="F:protein dimerization activity"/>
    <property type="evidence" value="ECO:0007669"/>
    <property type="project" value="InterPro"/>
</dbReference>